<evidence type="ECO:0000256" key="9">
    <source>
        <dbReference type="ARBA" id="ARBA00023157"/>
    </source>
</evidence>
<dbReference type="InterPro" id="IPR034768">
    <property type="entry name" value="4FE4S_WBL"/>
</dbReference>
<reference evidence="13" key="1">
    <citation type="submission" date="2020-04" db="EMBL/GenBank/DDBJ databases">
        <authorList>
            <person name="Chiriac C."/>
            <person name="Salcher M."/>
            <person name="Ghai R."/>
            <person name="Kavagutti S V."/>
        </authorList>
    </citation>
    <scope>NUCLEOTIDE SEQUENCE</scope>
</reference>
<evidence type="ECO:0000313" key="13">
    <source>
        <dbReference type="EMBL" id="CAB4158196.1"/>
    </source>
</evidence>
<evidence type="ECO:0000256" key="3">
    <source>
        <dbReference type="ARBA" id="ARBA00022485"/>
    </source>
</evidence>
<evidence type="ECO:0000256" key="10">
    <source>
        <dbReference type="ARBA" id="ARBA00023163"/>
    </source>
</evidence>
<dbReference type="GO" id="GO:0051539">
    <property type="term" value="F:4 iron, 4 sulfur cluster binding"/>
    <property type="evidence" value="ECO:0007669"/>
    <property type="project" value="UniProtKB-KW"/>
</dbReference>
<evidence type="ECO:0000256" key="7">
    <source>
        <dbReference type="ARBA" id="ARBA00023015"/>
    </source>
</evidence>
<dbReference type="GO" id="GO:0046872">
    <property type="term" value="F:metal ion binding"/>
    <property type="evidence" value="ECO:0007669"/>
    <property type="project" value="UniProtKB-KW"/>
</dbReference>
<evidence type="ECO:0000313" key="12">
    <source>
        <dbReference type="EMBL" id="CAB4148098.1"/>
    </source>
</evidence>
<gene>
    <name evidence="12" type="ORF">UFOVP429_103</name>
    <name evidence="13" type="ORF">UFOVP696_64</name>
</gene>
<organism evidence="13">
    <name type="scientific">uncultured Caudovirales phage</name>
    <dbReference type="NCBI Taxonomy" id="2100421"/>
    <lineage>
        <taxon>Viruses</taxon>
        <taxon>Duplodnaviria</taxon>
        <taxon>Heunggongvirae</taxon>
        <taxon>Uroviricota</taxon>
        <taxon>Caudoviricetes</taxon>
        <taxon>Peduoviridae</taxon>
        <taxon>Maltschvirus</taxon>
        <taxon>Maltschvirus maltsch</taxon>
    </lineage>
</organism>
<dbReference type="PROSITE" id="PS51674">
    <property type="entry name" value="4FE4S_WBL"/>
    <property type="match status" value="1"/>
</dbReference>
<sequence>MDTELWYPPRDKAKYKPIAEVSKAVCYGKDGLPECPVRKECLLYADKMDEQHGIWGGMSHRERNALKRKATKAGKTLKEWVEIKKA</sequence>
<evidence type="ECO:0000256" key="1">
    <source>
        <dbReference type="ARBA" id="ARBA00001966"/>
    </source>
</evidence>
<evidence type="ECO:0000256" key="2">
    <source>
        <dbReference type="ARBA" id="ARBA00006597"/>
    </source>
</evidence>
<dbReference type="GO" id="GO:0047134">
    <property type="term" value="F:protein-disulfide reductase [NAD(P)H] activity"/>
    <property type="evidence" value="ECO:0007669"/>
    <property type="project" value="TreeGrafter"/>
</dbReference>
<keyword evidence="7" id="KW-0805">Transcription regulation</keyword>
<name>A0A6J5NKF8_9CAUD</name>
<keyword evidence="8" id="KW-0238">DNA-binding</keyword>
<accession>A0A6J5NKF8</accession>
<comment type="similarity">
    <text evidence="2">Belongs to the WhiB family.</text>
</comment>
<keyword evidence="3" id="KW-0004">4Fe-4S</keyword>
<evidence type="ECO:0000259" key="11">
    <source>
        <dbReference type="PROSITE" id="PS51674"/>
    </source>
</evidence>
<keyword evidence="10" id="KW-0804">Transcription</keyword>
<evidence type="ECO:0000256" key="8">
    <source>
        <dbReference type="ARBA" id="ARBA00023125"/>
    </source>
</evidence>
<comment type="cofactor">
    <cofactor evidence="1">
        <name>[4Fe-4S] cluster</name>
        <dbReference type="ChEBI" id="CHEBI:49883"/>
    </cofactor>
</comment>
<keyword evidence="9" id="KW-1015">Disulfide bond</keyword>
<feature type="domain" description="4Fe-4S Wbl-type" evidence="11">
    <location>
        <begin position="1"/>
        <end position="65"/>
    </location>
</feature>
<evidence type="ECO:0000256" key="4">
    <source>
        <dbReference type="ARBA" id="ARBA00022723"/>
    </source>
</evidence>
<dbReference type="EMBL" id="LR796666">
    <property type="protein sequence ID" value="CAB4158196.1"/>
    <property type="molecule type" value="Genomic_DNA"/>
</dbReference>
<dbReference type="InterPro" id="IPR003482">
    <property type="entry name" value="Whib"/>
</dbReference>
<keyword evidence="5" id="KW-0408">Iron</keyword>
<dbReference type="GO" id="GO:0045892">
    <property type="term" value="P:negative regulation of DNA-templated transcription"/>
    <property type="evidence" value="ECO:0007669"/>
    <property type="project" value="TreeGrafter"/>
</dbReference>
<dbReference type="GO" id="GO:0003677">
    <property type="term" value="F:DNA binding"/>
    <property type="evidence" value="ECO:0007669"/>
    <property type="project" value="UniProtKB-KW"/>
</dbReference>
<evidence type="ECO:0000256" key="6">
    <source>
        <dbReference type="ARBA" id="ARBA00023014"/>
    </source>
</evidence>
<proteinExistence type="inferred from homology"/>
<keyword evidence="4" id="KW-0479">Metal-binding</keyword>
<dbReference type="Pfam" id="PF02467">
    <property type="entry name" value="Whib"/>
    <property type="match status" value="1"/>
</dbReference>
<protein>
    <submittedName>
        <fullName evidence="13">WhiB-like iron-sulfur binding domain containing protein</fullName>
    </submittedName>
</protein>
<dbReference type="PANTHER" id="PTHR38839">
    <property type="entry name" value="TRANSCRIPTIONAL REGULATOR WHID-RELATED"/>
    <property type="match status" value="1"/>
</dbReference>
<evidence type="ECO:0000256" key="5">
    <source>
        <dbReference type="ARBA" id="ARBA00023004"/>
    </source>
</evidence>
<dbReference type="EMBL" id="LR796484">
    <property type="protein sequence ID" value="CAB4148098.1"/>
    <property type="molecule type" value="Genomic_DNA"/>
</dbReference>
<keyword evidence="6" id="KW-0411">Iron-sulfur</keyword>